<keyword evidence="1" id="KW-1133">Transmembrane helix</keyword>
<dbReference type="Proteomes" id="UP000542353">
    <property type="component" value="Unassembled WGS sequence"/>
</dbReference>
<keyword evidence="3" id="KW-1185">Reference proteome</keyword>
<keyword evidence="1" id="KW-0812">Transmembrane</keyword>
<evidence type="ECO:0000313" key="3">
    <source>
        <dbReference type="Proteomes" id="UP000542353"/>
    </source>
</evidence>
<name>A0A7W7Z3T5_9BRAD</name>
<organism evidence="2 3">
    <name type="scientific">Rhodopseudomonas rhenobacensis</name>
    <dbReference type="NCBI Taxonomy" id="87461"/>
    <lineage>
        <taxon>Bacteria</taxon>
        <taxon>Pseudomonadati</taxon>
        <taxon>Pseudomonadota</taxon>
        <taxon>Alphaproteobacteria</taxon>
        <taxon>Hyphomicrobiales</taxon>
        <taxon>Nitrobacteraceae</taxon>
        <taxon>Rhodopseudomonas</taxon>
    </lineage>
</organism>
<accession>A0A7W7Z3T5</accession>
<dbReference type="EMBL" id="JACHIH010000012">
    <property type="protein sequence ID" value="MBB5047512.1"/>
    <property type="molecule type" value="Genomic_DNA"/>
</dbReference>
<feature type="transmembrane region" description="Helical" evidence="1">
    <location>
        <begin position="12"/>
        <end position="33"/>
    </location>
</feature>
<dbReference type="RefSeq" id="WP_184257415.1">
    <property type="nucleotide sequence ID" value="NZ_JACHIH010000012.1"/>
</dbReference>
<gene>
    <name evidence="2" type="ORF">HNR60_002269</name>
</gene>
<evidence type="ECO:0000313" key="2">
    <source>
        <dbReference type="EMBL" id="MBB5047512.1"/>
    </source>
</evidence>
<dbReference type="AlphaFoldDB" id="A0A7W7Z3T5"/>
<proteinExistence type="predicted"/>
<reference evidence="2 3" key="1">
    <citation type="submission" date="2020-08" db="EMBL/GenBank/DDBJ databases">
        <title>Genomic Encyclopedia of Type Strains, Phase IV (KMG-IV): sequencing the most valuable type-strain genomes for metagenomic binning, comparative biology and taxonomic classification.</title>
        <authorList>
            <person name="Goeker M."/>
        </authorList>
    </citation>
    <scope>NUCLEOTIDE SEQUENCE [LARGE SCALE GENOMIC DNA]</scope>
    <source>
        <strain evidence="2 3">DSM 12706</strain>
    </source>
</reference>
<sequence length="214" mass="24015">MPLSDKLDGYALLITLAFLASTWVPIFIVRLILAPEKLLHEIESEINRMKALEPKKHKNSIISGVQLVPSGDKMCLVITPKIGGKVVRIFADVAHHNSGSRLDELGWPYGERYYLGRVKLVAENLKFSVDVMKSGPKEAPPQLRGWLWSLIDPQNDKENGALPCFMFGKERVTFSFMDDIGVTDRFQMLLVRPKDCAPSIHPIVLTLEDMSKSA</sequence>
<protein>
    <submittedName>
        <fullName evidence="2">Uncharacterized protein</fullName>
    </submittedName>
</protein>
<comment type="caution">
    <text evidence="2">The sequence shown here is derived from an EMBL/GenBank/DDBJ whole genome shotgun (WGS) entry which is preliminary data.</text>
</comment>
<evidence type="ECO:0000256" key="1">
    <source>
        <dbReference type="SAM" id="Phobius"/>
    </source>
</evidence>
<keyword evidence="1" id="KW-0472">Membrane</keyword>